<evidence type="ECO:0000313" key="2">
    <source>
        <dbReference type="Proteomes" id="UP000244956"/>
    </source>
</evidence>
<dbReference type="Proteomes" id="UP000244956">
    <property type="component" value="Unassembled WGS sequence"/>
</dbReference>
<protein>
    <recommendedName>
        <fullName evidence="3">Glycosyl transferase family 28 C-terminal domain-containing protein</fullName>
    </recommendedName>
</protein>
<dbReference type="Gene3D" id="3.40.50.2000">
    <property type="entry name" value="Glycogen Phosphorylase B"/>
    <property type="match status" value="1"/>
</dbReference>
<proteinExistence type="predicted"/>
<reference evidence="1 2" key="1">
    <citation type="submission" date="2018-05" db="EMBL/GenBank/DDBJ databases">
        <title>Marinilabilia rubrum sp. nov., isolated from saltern sediment.</title>
        <authorList>
            <person name="Zhang R."/>
        </authorList>
    </citation>
    <scope>NUCLEOTIDE SEQUENCE [LARGE SCALE GENOMIC DNA]</scope>
    <source>
        <strain evidence="1 2">WTE16</strain>
    </source>
</reference>
<dbReference type="Gene3D" id="3.40.50.11190">
    <property type="match status" value="1"/>
</dbReference>
<dbReference type="RefSeq" id="WP_109266163.1">
    <property type="nucleotide sequence ID" value="NZ_QEWP01000028.1"/>
</dbReference>
<evidence type="ECO:0008006" key="3">
    <source>
        <dbReference type="Google" id="ProtNLM"/>
    </source>
</evidence>
<keyword evidence="2" id="KW-1185">Reference proteome</keyword>
<dbReference type="EMBL" id="QEWP01000028">
    <property type="protein sequence ID" value="PWD97683.1"/>
    <property type="molecule type" value="Genomic_DNA"/>
</dbReference>
<accession>A0A2U2B3P4</accession>
<name>A0A2U2B3P4_9BACT</name>
<comment type="caution">
    <text evidence="1">The sequence shown here is derived from an EMBL/GenBank/DDBJ whole genome shotgun (WGS) entry which is preliminary data.</text>
</comment>
<dbReference type="SUPFAM" id="SSF53756">
    <property type="entry name" value="UDP-Glycosyltransferase/glycogen phosphorylase"/>
    <property type="match status" value="1"/>
</dbReference>
<dbReference type="OrthoDB" id="6290225at2"/>
<organism evidence="1 2">
    <name type="scientific">Marinilabilia rubra</name>
    <dbReference type="NCBI Taxonomy" id="2162893"/>
    <lineage>
        <taxon>Bacteria</taxon>
        <taxon>Pseudomonadati</taxon>
        <taxon>Bacteroidota</taxon>
        <taxon>Bacteroidia</taxon>
        <taxon>Marinilabiliales</taxon>
        <taxon>Marinilabiliaceae</taxon>
        <taxon>Marinilabilia</taxon>
    </lineage>
</organism>
<dbReference type="AlphaFoldDB" id="A0A2U2B3P4"/>
<gene>
    <name evidence="1" type="ORF">DDZ16_19525</name>
</gene>
<evidence type="ECO:0000313" key="1">
    <source>
        <dbReference type="EMBL" id="PWD97683.1"/>
    </source>
</evidence>
<sequence>MGLKSFEKGKIAFLTEANLDIGYGHLYRSVALAQKFFSNKFDVDFFCDGFVPAKIIRENLPESNVFELPRFKALINKYSLVILDVFKNSWLNYQWIAQTTDIKTASVIDYAFKDYSIPTDYIFQIGFQPYRFNEEVKPKENGEISKVYSGNDFFIFREEFEGKKAFEIKKNAKKILVSMGGSDPYGLTEFVSNSLINIKTPLIVTFIFGAAIKEKRITNINSIFSNSCHDLRVCQNVKIMSKIMENHDCAIINGGNTRFEMAVVGIPFISISFNNQQNNIANYLQNYGIGENLGIYKNLNSKVVAKSIERFIYNYAERKKMSEQMRKSICINGTQNILNILLA</sequence>